<dbReference type="RefSeq" id="WP_111881429.1">
    <property type="nucleotide sequence ID" value="NZ_CBCSGC010000147.1"/>
</dbReference>
<dbReference type="PROSITE" id="PS51819">
    <property type="entry name" value="VOC"/>
    <property type="match status" value="1"/>
</dbReference>
<evidence type="ECO:0000313" key="3">
    <source>
        <dbReference type="Proteomes" id="UP000248856"/>
    </source>
</evidence>
<accession>A0A328YPI6</accession>
<dbReference type="Proteomes" id="UP000248856">
    <property type="component" value="Unassembled WGS sequence"/>
</dbReference>
<dbReference type="SUPFAM" id="SSF54593">
    <property type="entry name" value="Glyoxalase/Bleomycin resistance protein/Dihydroxybiphenyl dioxygenase"/>
    <property type="match status" value="1"/>
</dbReference>
<dbReference type="InterPro" id="IPR037523">
    <property type="entry name" value="VOC_core"/>
</dbReference>
<keyword evidence="2" id="KW-0456">Lyase</keyword>
<keyword evidence="3" id="KW-1185">Reference proteome</keyword>
<dbReference type="GO" id="GO:0016829">
    <property type="term" value="F:lyase activity"/>
    <property type="evidence" value="ECO:0007669"/>
    <property type="project" value="UniProtKB-KW"/>
</dbReference>
<evidence type="ECO:0000313" key="2">
    <source>
        <dbReference type="EMBL" id="RAR75988.1"/>
    </source>
</evidence>
<keyword evidence="2" id="KW-0223">Dioxygenase</keyword>
<dbReference type="EMBL" id="QLTA01000058">
    <property type="protein sequence ID" value="RAR75988.1"/>
    <property type="molecule type" value="Genomic_DNA"/>
</dbReference>
<dbReference type="OrthoDB" id="9800438at2"/>
<reference evidence="2 3" key="1">
    <citation type="submission" date="2018-06" db="EMBL/GenBank/DDBJ databases">
        <title>Genomic Encyclopedia of Archaeal and Bacterial Type Strains, Phase II (KMG-II): from individual species to whole genera.</title>
        <authorList>
            <person name="Goeker M."/>
        </authorList>
    </citation>
    <scope>NUCLEOTIDE SEQUENCE [LARGE SCALE GENOMIC DNA]</scope>
    <source>
        <strain evidence="2 3">CFPB 3232</strain>
    </source>
</reference>
<protein>
    <submittedName>
        <fullName evidence="2">Catechol 2,3-dioxygenase-like lactoylglutathione lyase family enzyme</fullName>
    </submittedName>
</protein>
<dbReference type="GO" id="GO:0051213">
    <property type="term" value="F:dioxygenase activity"/>
    <property type="evidence" value="ECO:0007669"/>
    <property type="project" value="UniProtKB-KW"/>
</dbReference>
<feature type="domain" description="VOC" evidence="1">
    <location>
        <begin position="1"/>
        <end position="123"/>
    </location>
</feature>
<dbReference type="CDD" id="cd07262">
    <property type="entry name" value="VOC_like"/>
    <property type="match status" value="1"/>
</dbReference>
<comment type="caution">
    <text evidence="2">The sequence shown here is derived from an EMBL/GenBank/DDBJ whole genome shotgun (WGS) entry which is preliminary data.</text>
</comment>
<proteinExistence type="predicted"/>
<organism evidence="2 3">
    <name type="scientific">Paracidovorax anthurii</name>
    <dbReference type="NCBI Taxonomy" id="78229"/>
    <lineage>
        <taxon>Bacteria</taxon>
        <taxon>Pseudomonadati</taxon>
        <taxon>Pseudomonadota</taxon>
        <taxon>Betaproteobacteria</taxon>
        <taxon>Burkholderiales</taxon>
        <taxon>Comamonadaceae</taxon>
        <taxon>Paracidovorax</taxon>
    </lineage>
</organism>
<name>A0A328YPI6_9BURK</name>
<dbReference type="Gene3D" id="3.10.180.10">
    <property type="entry name" value="2,3-Dihydroxybiphenyl 1,2-Dioxygenase, domain 1"/>
    <property type="match status" value="1"/>
</dbReference>
<dbReference type="Pfam" id="PF00903">
    <property type="entry name" value="Glyoxalase"/>
    <property type="match status" value="1"/>
</dbReference>
<dbReference type="InterPro" id="IPR029068">
    <property type="entry name" value="Glyas_Bleomycin-R_OHBP_Dase"/>
</dbReference>
<sequence>MFSHVMVGVTDLEKSRQFYDALLGTLGIGPGVANKNRYFYQGPTGLFGITTPINGEPATHGNGGTIGFAAQSPEQADAFHAAGVAHGGTTCEDPPGLREAPGGALYLAYVRDPDGNKLCVLHRPPRDAAAQ</sequence>
<gene>
    <name evidence="2" type="ORF">AX018_105830</name>
</gene>
<keyword evidence="2" id="KW-0560">Oxidoreductase</keyword>
<dbReference type="PANTHER" id="PTHR35006:SF1">
    <property type="entry name" value="BLL2941 PROTEIN"/>
    <property type="match status" value="1"/>
</dbReference>
<evidence type="ECO:0000259" key="1">
    <source>
        <dbReference type="PROSITE" id="PS51819"/>
    </source>
</evidence>
<dbReference type="PANTHER" id="PTHR35006">
    <property type="entry name" value="GLYOXALASE FAMILY PROTEIN (AFU_ORTHOLOGUE AFUA_5G14830)"/>
    <property type="match status" value="1"/>
</dbReference>
<dbReference type="InterPro" id="IPR004360">
    <property type="entry name" value="Glyas_Fos-R_dOase_dom"/>
</dbReference>
<dbReference type="AlphaFoldDB" id="A0A328YPI6"/>